<protein>
    <submittedName>
        <fullName evidence="2">Uncharacterized protein</fullName>
    </submittedName>
</protein>
<dbReference type="EMBL" id="IACI01116174">
    <property type="protein sequence ID" value="LAA34906.1"/>
    <property type="molecule type" value="Transcribed_RNA"/>
</dbReference>
<dbReference type="AlphaFoldDB" id="A0A2H6NKX5"/>
<name>A0A2H6NKX5_9SAUR</name>
<evidence type="ECO:0000256" key="1">
    <source>
        <dbReference type="SAM" id="MobiDB-lite"/>
    </source>
</evidence>
<proteinExistence type="predicted"/>
<feature type="region of interest" description="Disordered" evidence="1">
    <location>
        <begin position="71"/>
        <end position="90"/>
    </location>
</feature>
<evidence type="ECO:0000313" key="2">
    <source>
        <dbReference type="EMBL" id="LAA34906.1"/>
    </source>
</evidence>
<organism evidence="2">
    <name type="scientific">Micrurus carvalhoi</name>
    <dbReference type="NCBI Taxonomy" id="3147026"/>
    <lineage>
        <taxon>Eukaryota</taxon>
        <taxon>Metazoa</taxon>
        <taxon>Chordata</taxon>
        <taxon>Craniata</taxon>
        <taxon>Vertebrata</taxon>
        <taxon>Euteleostomi</taxon>
        <taxon>Lepidosauria</taxon>
        <taxon>Squamata</taxon>
        <taxon>Bifurcata</taxon>
        <taxon>Unidentata</taxon>
        <taxon>Episquamata</taxon>
        <taxon>Toxicofera</taxon>
        <taxon>Serpentes</taxon>
        <taxon>Colubroidea</taxon>
        <taxon>Elapidae</taxon>
        <taxon>Elapinae</taxon>
        <taxon>Micrurus</taxon>
    </lineage>
</organism>
<reference evidence="2" key="1">
    <citation type="submission" date="2017-07" db="EMBL/GenBank/DDBJ databases">
        <authorList>
            <person name="Mikheyev A."/>
            <person name="Grau M."/>
        </authorList>
    </citation>
    <scope>NUCLEOTIDE SEQUENCE</scope>
    <source>
        <tissue evidence="2">Venom_gland</tissue>
    </source>
</reference>
<reference evidence="2" key="2">
    <citation type="submission" date="2017-12" db="EMBL/GenBank/DDBJ databases">
        <title>Coralsnake Venomics: Analyses of Venom Gland Transcriptomes and Proteomes of Six Brazilian Taxa.</title>
        <authorList>
            <person name="Aird S.D."/>
            <person name="Jorge da Silva N."/>
            <person name="Qiu L."/>
            <person name="Villar-Briones A."/>
            <person name="Aparecida-Saddi V."/>
            <person name="Campos-Telles M.P."/>
            <person name="Grau M."/>
            <person name="Mikheyev A.S."/>
        </authorList>
    </citation>
    <scope>NUCLEOTIDE SEQUENCE</scope>
    <source>
        <tissue evidence="2">Venom_gland</tissue>
    </source>
</reference>
<accession>A0A2H6NKX5</accession>
<sequence length="102" mass="11438">MSGEIPGPQQGKPLGRKGCYGPRTLRLKMAPAAMLCNKIHYAKYEKQPVRIHSAKHLHPQSNWDGMREKRRLLDMPPGPQQGKPNGTMPASFKILSEYAPMC</sequence>